<dbReference type="EMBL" id="MU070297">
    <property type="protein sequence ID" value="KAF5828488.1"/>
    <property type="molecule type" value="Genomic_DNA"/>
</dbReference>
<keyword evidence="1" id="KW-0812">Transmembrane</keyword>
<organism evidence="3 4">
    <name type="scientific">Dunaliella salina</name>
    <name type="common">Green alga</name>
    <name type="synonym">Protococcus salinus</name>
    <dbReference type="NCBI Taxonomy" id="3046"/>
    <lineage>
        <taxon>Eukaryota</taxon>
        <taxon>Viridiplantae</taxon>
        <taxon>Chlorophyta</taxon>
        <taxon>core chlorophytes</taxon>
        <taxon>Chlorophyceae</taxon>
        <taxon>CS clade</taxon>
        <taxon>Chlamydomonadales</taxon>
        <taxon>Dunaliellaceae</taxon>
        <taxon>Dunaliella</taxon>
    </lineage>
</organism>
<feature type="signal peptide" evidence="2">
    <location>
        <begin position="1"/>
        <end position="25"/>
    </location>
</feature>
<feature type="transmembrane region" description="Helical" evidence="1">
    <location>
        <begin position="158"/>
        <end position="177"/>
    </location>
</feature>
<keyword evidence="2" id="KW-0732">Signal</keyword>
<comment type="caution">
    <text evidence="3">The sequence shown here is derived from an EMBL/GenBank/DDBJ whole genome shotgun (WGS) entry which is preliminary data.</text>
</comment>
<keyword evidence="1" id="KW-0472">Membrane</keyword>
<evidence type="ECO:0000313" key="3">
    <source>
        <dbReference type="EMBL" id="KAF5828488.1"/>
    </source>
</evidence>
<name>A0ABQ7G1L0_DUNSA</name>
<evidence type="ECO:0000256" key="1">
    <source>
        <dbReference type="SAM" id="Phobius"/>
    </source>
</evidence>
<feature type="transmembrane region" description="Helical" evidence="1">
    <location>
        <begin position="120"/>
        <end position="138"/>
    </location>
</feature>
<feature type="transmembrane region" description="Helical" evidence="1">
    <location>
        <begin position="89"/>
        <end position="108"/>
    </location>
</feature>
<protein>
    <recommendedName>
        <fullName evidence="5">MARVEL domain-containing protein</fullName>
    </recommendedName>
</protein>
<keyword evidence="4" id="KW-1185">Reference proteome</keyword>
<proteinExistence type="predicted"/>
<evidence type="ECO:0008006" key="5">
    <source>
        <dbReference type="Google" id="ProtNLM"/>
    </source>
</evidence>
<evidence type="ECO:0000256" key="2">
    <source>
        <dbReference type="SAM" id="SignalP"/>
    </source>
</evidence>
<dbReference type="Proteomes" id="UP000815325">
    <property type="component" value="Unassembled WGS sequence"/>
</dbReference>
<feature type="chain" id="PRO_5045869627" description="MARVEL domain-containing protein" evidence="2">
    <location>
        <begin position="26"/>
        <end position="194"/>
    </location>
</feature>
<gene>
    <name evidence="3" type="ORF">DUNSADRAFT_17565</name>
</gene>
<sequence length="194" mass="21380">MLHNTGMKIGMAVVLFFVFSGWVVALGGTAHATNECREESDAWLLPNNNPATDAQGPNPNINNHLQPFPTPNNDEDQTYNCGIHFSLDWWIIAFQFYMIIVAYLGVFVEFFHTKQTIGDFYAIATVLFTIYTSIYVKLGYEFSAGEHDDNAVAQGYKTAASGGIIVCVCNYVFMYLWGSEEGASEGGASAENKA</sequence>
<reference evidence="3" key="1">
    <citation type="submission" date="2017-08" db="EMBL/GenBank/DDBJ databases">
        <authorList>
            <person name="Polle J.E."/>
            <person name="Barry K."/>
            <person name="Cushman J."/>
            <person name="Schmutz J."/>
            <person name="Tran D."/>
            <person name="Hathwaick L.T."/>
            <person name="Yim W.C."/>
            <person name="Jenkins J."/>
            <person name="Mckie-Krisberg Z.M."/>
            <person name="Prochnik S."/>
            <person name="Lindquist E."/>
            <person name="Dockter R.B."/>
            <person name="Adam C."/>
            <person name="Molina H."/>
            <person name="Bunkerborg J."/>
            <person name="Jin E."/>
            <person name="Buchheim M."/>
            <person name="Magnuson J."/>
        </authorList>
    </citation>
    <scope>NUCLEOTIDE SEQUENCE</scope>
    <source>
        <strain evidence="3">CCAP 19/18</strain>
    </source>
</reference>
<keyword evidence="1" id="KW-1133">Transmembrane helix</keyword>
<evidence type="ECO:0000313" key="4">
    <source>
        <dbReference type="Proteomes" id="UP000815325"/>
    </source>
</evidence>
<accession>A0ABQ7G1L0</accession>